<proteinExistence type="predicted"/>
<sequence length="325" mass="34477">MNTLTSIQSAAELIRQGRTLTIAGPEESLDQLPHGQWIGGTCSYFMLPEGGTSDVEGKVFVTDLTDVGACTVRAYDEAQIGRIHDEVPENGFAIAIVPAGSASLTRYASEVPNHPLAFERPVAGWVAGVRLADIGQASAKVYDGKTGNKTDNGVVVVHVTLPPERLATIDIVNLFDAGDGDVLTFDEIGMHVRHCLVNGERVDFASYLRSRGLDDGKLPLVGDFSGAAINASIQRVNDTSVDLYAPVFPQVAYRFAKPVAGHAAALRERIAAAPSGGQVFSCNCILNYVHGELEGQAIGGVAGPMTFGEIGYQLLNQTLVTLRVL</sequence>
<dbReference type="Pfam" id="PF22396">
    <property type="entry name" value="DUF6976"/>
    <property type="match status" value="1"/>
</dbReference>
<organism evidence="1 2">
    <name type="scientific">Pelomonas aquatica</name>
    <dbReference type="NCBI Taxonomy" id="431058"/>
    <lineage>
        <taxon>Bacteria</taxon>
        <taxon>Pseudomonadati</taxon>
        <taxon>Pseudomonadota</taxon>
        <taxon>Betaproteobacteria</taxon>
        <taxon>Burkholderiales</taxon>
        <taxon>Sphaerotilaceae</taxon>
        <taxon>Roseateles</taxon>
    </lineage>
</organism>
<evidence type="ECO:0000313" key="1">
    <source>
        <dbReference type="EMBL" id="MDR7294752.1"/>
    </source>
</evidence>
<dbReference type="Proteomes" id="UP001180536">
    <property type="component" value="Unassembled WGS sequence"/>
</dbReference>
<protein>
    <submittedName>
        <fullName evidence="1">Uncharacterized protein</fullName>
    </submittedName>
</protein>
<reference evidence="1 2" key="1">
    <citation type="submission" date="2023-07" db="EMBL/GenBank/DDBJ databases">
        <title>Sorghum-associated microbial communities from plants grown in Nebraska, USA.</title>
        <authorList>
            <person name="Schachtman D."/>
        </authorList>
    </citation>
    <scope>NUCLEOTIDE SEQUENCE [LARGE SCALE GENOMIC DNA]</scope>
    <source>
        <strain evidence="1 2">BE310</strain>
    </source>
</reference>
<dbReference type="RefSeq" id="WP_056876527.1">
    <property type="nucleotide sequence ID" value="NZ_JAVDXQ010000001.1"/>
</dbReference>
<comment type="caution">
    <text evidence="1">The sequence shown here is derived from an EMBL/GenBank/DDBJ whole genome shotgun (WGS) entry which is preliminary data.</text>
</comment>
<evidence type="ECO:0000313" key="2">
    <source>
        <dbReference type="Proteomes" id="UP001180536"/>
    </source>
</evidence>
<keyword evidence="2" id="KW-1185">Reference proteome</keyword>
<name>A0ABU1Z2A6_9BURK</name>
<accession>A0ABU1Z2A6</accession>
<dbReference type="EMBL" id="JAVDXQ010000001">
    <property type="protein sequence ID" value="MDR7294752.1"/>
    <property type="molecule type" value="Genomic_DNA"/>
</dbReference>
<gene>
    <name evidence="1" type="ORF">J2X16_000073</name>
</gene>
<dbReference type="InterPro" id="IPR054249">
    <property type="entry name" value="DUF6976"/>
</dbReference>